<comment type="similarity">
    <text evidence="3">Belongs to the class II aldolase/RraA-like family.</text>
</comment>
<feature type="binding site" evidence="13">
    <location>
        <begin position="91"/>
        <end position="94"/>
    </location>
    <ligand>
        <name>substrate</name>
    </ligand>
</feature>
<dbReference type="EC" id="4.1.1.112" evidence="6"/>
<reference evidence="15" key="1">
    <citation type="submission" date="2016-10" db="EMBL/GenBank/DDBJ databases">
        <authorList>
            <person name="Varghese N."/>
            <person name="Submissions S."/>
        </authorList>
    </citation>
    <scope>NUCLEOTIDE SEQUENCE [LARGE SCALE GENOMIC DNA]</scope>
    <source>
        <strain evidence="15">CGMCC 4.6609</strain>
    </source>
</reference>
<evidence type="ECO:0000256" key="5">
    <source>
        <dbReference type="ARBA" id="ARBA00012213"/>
    </source>
</evidence>
<feature type="binding site" evidence="13">
    <location>
        <position position="114"/>
    </location>
    <ligand>
        <name>Mg(2+)</name>
        <dbReference type="ChEBI" id="CHEBI:18420"/>
    </ligand>
</feature>
<protein>
    <recommendedName>
        <fullName evidence="7">Putative 4-hydroxy-4-methyl-2-oxoglutarate aldolase</fullName>
        <ecNumber evidence="6">4.1.1.112</ecNumber>
        <ecNumber evidence="5">4.1.3.17</ecNumber>
    </recommendedName>
    <alternativeName>
        <fullName evidence="11">Oxaloacetate decarboxylase</fullName>
    </alternativeName>
    <alternativeName>
        <fullName evidence="9">Regulator of ribonuclease activity homolog</fullName>
    </alternativeName>
    <alternativeName>
        <fullName evidence="10">RraA-like protein</fullName>
    </alternativeName>
</protein>
<evidence type="ECO:0000256" key="9">
    <source>
        <dbReference type="ARBA" id="ARBA00029596"/>
    </source>
</evidence>
<evidence type="ECO:0000256" key="10">
    <source>
        <dbReference type="ARBA" id="ARBA00030169"/>
    </source>
</evidence>
<keyword evidence="13" id="KW-0479">Metal-binding</keyword>
<evidence type="ECO:0000313" key="14">
    <source>
        <dbReference type="EMBL" id="SDP66859.1"/>
    </source>
</evidence>
<sequence length="233" mass="24909">MDLSETDLTALDLTALDLTTAHLADACIRANIPVRTVSLKPVIPGTRTSGRVLPARHAGSVDVFLEAVERARPGDVLVVDNDGRTDEACVGDLIVLEAQQAGLAGVVIWGLHRDTQDIRAIGLPVFSLGANPTGPLSLRDRAPEALSTAEVDQWTVTSDDVVFGDDDGVLFVPAADAAALIEKARGIRDVERAQAERVRQGESLRSQLRFADYLASGLTFREHLRKIGGAVEE</sequence>
<evidence type="ECO:0000256" key="11">
    <source>
        <dbReference type="ARBA" id="ARBA00032305"/>
    </source>
</evidence>
<evidence type="ECO:0000256" key="2">
    <source>
        <dbReference type="ARBA" id="ARBA00001968"/>
    </source>
</evidence>
<evidence type="ECO:0000256" key="7">
    <source>
        <dbReference type="ARBA" id="ARBA00016549"/>
    </source>
</evidence>
<dbReference type="RefSeq" id="WP_090100964.1">
    <property type="nucleotide sequence ID" value="NZ_FNIX01000012.1"/>
</dbReference>
<comment type="catalytic activity">
    <reaction evidence="1">
        <text>4-hydroxy-4-methyl-2-oxoglutarate = 2 pyruvate</text>
        <dbReference type="Rhea" id="RHEA:22748"/>
        <dbReference type="ChEBI" id="CHEBI:15361"/>
        <dbReference type="ChEBI" id="CHEBI:58276"/>
        <dbReference type="EC" id="4.1.3.17"/>
    </reaction>
</comment>
<evidence type="ECO:0000256" key="3">
    <source>
        <dbReference type="ARBA" id="ARBA00008621"/>
    </source>
</evidence>
<dbReference type="Pfam" id="PF03737">
    <property type="entry name" value="RraA-like"/>
    <property type="match status" value="1"/>
</dbReference>
<dbReference type="InterPro" id="IPR005493">
    <property type="entry name" value="RraA/RraA-like"/>
</dbReference>
<dbReference type="PANTHER" id="PTHR33254:SF4">
    <property type="entry name" value="4-HYDROXY-4-METHYL-2-OXOGLUTARATE ALDOLASE 3-RELATED"/>
    <property type="match status" value="1"/>
</dbReference>
<accession>A0A1H0UKY4</accession>
<keyword evidence="13" id="KW-0460">Magnesium</keyword>
<comment type="subunit">
    <text evidence="4">Homotrimer.</text>
</comment>
<dbReference type="SUPFAM" id="SSF89562">
    <property type="entry name" value="RraA-like"/>
    <property type="match status" value="1"/>
</dbReference>
<keyword evidence="15" id="KW-1185">Reference proteome</keyword>
<dbReference type="AlphaFoldDB" id="A0A1H0UKY4"/>
<dbReference type="PANTHER" id="PTHR33254">
    <property type="entry name" value="4-HYDROXY-4-METHYL-2-OXOGLUTARATE ALDOLASE 3-RELATED"/>
    <property type="match status" value="1"/>
</dbReference>
<comment type="cofactor">
    <cofactor evidence="13">
        <name>Mg(2+)</name>
        <dbReference type="ChEBI" id="CHEBI:18420"/>
    </cofactor>
</comment>
<dbReference type="CDD" id="cd16841">
    <property type="entry name" value="RraA_family"/>
    <property type="match status" value="1"/>
</dbReference>
<dbReference type="GO" id="GO:0047443">
    <property type="term" value="F:4-hydroxy-4-methyl-2-oxoglutarate aldolase activity"/>
    <property type="evidence" value="ECO:0007669"/>
    <property type="project" value="UniProtKB-EC"/>
</dbReference>
<comment type="cofactor">
    <cofactor evidence="2">
        <name>a divalent metal cation</name>
        <dbReference type="ChEBI" id="CHEBI:60240"/>
    </cofactor>
</comment>
<dbReference type="EMBL" id="FNIX01000012">
    <property type="protein sequence ID" value="SDP66859.1"/>
    <property type="molecule type" value="Genomic_DNA"/>
</dbReference>
<feature type="binding site" evidence="13">
    <location>
        <position position="113"/>
    </location>
    <ligand>
        <name>substrate</name>
    </ligand>
</feature>
<dbReference type="Gene3D" id="3.50.30.40">
    <property type="entry name" value="Ribonuclease E inhibitor RraA/RraA-like"/>
    <property type="match status" value="1"/>
</dbReference>
<dbReference type="GO" id="GO:0046872">
    <property type="term" value="F:metal ion binding"/>
    <property type="evidence" value="ECO:0007669"/>
    <property type="project" value="UniProtKB-KW"/>
</dbReference>
<evidence type="ECO:0000256" key="13">
    <source>
        <dbReference type="PIRSR" id="PIRSR605493-1"/>
    </source>
</evidence>
<dbReference type="InterPro" id="IPR036704">
    <property type="entry name" value="RraA/RraA-like_sf"/>
</dbReference>
<organism evidence="14 15">
    <name type="scientific">Lentzea jiangxiensis</name>
    <dbReference type="NCBI Taxonomy" id="641025"/>
    <lineage>
        <taxon>Bacteria</taxon>
        <taxon>Bacillati</taxon>
        <taxon>Actinomycetota</taxon>
        <taxon>Actinomycetes</taxon>
        <taxon>Pseudonocardiales</taxon>
        <taxon>Pseudonocardiaceae</taxon>
        <taxon>Lentzea</taxon>
    </lineage>
</organism>
<dbReference type="OrthoDB" id="943692at2"/>
<comment type="function">
    <text evidence="8">Catalyzes the aldol cleavage of 4-hydroxy-4-methyl-2-oxoglutarate (HMG) into 2 molecules of pyruvate. Also contains a secondary oxaloacetate (OAA) decarboxylase activity due to the common pyruvate enolate transition state formed following C-C bond cleavage in the retro-aldol and decarboxylation reactions.</text>
</comment>
<evidence type="ECO:0000256" key="4">
    <source>
        <dbReference type="ARBA" id="ARBA00011233"/>
    </source>
</evidence>
<evidence type="ECO:0000313" key="15">
    <source>
        <dbReference type="Proteomes" id="UP000199691"/>
    </source>
</evidence>
<dbReference type="Proteomes" id="UP000199691">
    <property type="component" value="Unassembled WGS sequence"/>
</dbReference>
<evidence type="ECO:0000256" key="1">
    <source>
        <dbReference type="ARBA" id="ARBA00001342"/>
    </source>
</evidence>
<evidence type="ECO:0000256" key="8">
    <source>
        <dbReference type="ARBA" id="ARBA00025046"/>
    </source>
</evidence>
<dbReference type="EC" id="4.1.3.17" evidence="5"/>
<dbReference type="GO" id="GO:0008948">
    <property type="term" value="F:oxaloacetate decarboxylase activity"/>
    <property type="evidence" value="ECO:0007669"/>
    <property type="project" value="UniProtKB-EC"/>
</dbReference>
<dbReference type="STRING" id="641025.SAMN05421507_11288"/>
<proteinExistence type="inferred from homology"/>
<evidence type="ECO:0000256" key="12">
    <source>
        <dbReference type="ARBA" id="ARBA00047973"/>
    </source>
</evidence>
<gene>
    <name evidence="14" type="ORF">SAMN05421507_11288</name>
</gene>
<name>A0A1H0UKY4_9PSEU</name>
<comment type="catalytic activity">
    <reaction evidence="12">
        <text>oxaloacetate + H(+) = pyruvate + CO2</text>
        <dbReference type="Rhea" id="RHEA:15641"/>
        <dbReference type="ChEBI" id="CHEBI:15361"/>
        <dbReference type="ChEBI" id="CHEBI:15378"/>
        <dbReference type="ChEBI" id="CHEBI:16452"/>
        <dbReference type="ChEBI" id="CHEBI:16526"/>
        <dbReference type="EC" id="4.1.1.112"/>
    </reaction>
</comment>
<evidence type="ECO:0000256" key="6">
    <source>
        <dbReference type="ARBA" id="ARBA00012947"/>
    </source>
</evidence>